<feature type="region of interest" description="Disordered" evidence="1">
    <location>
        <begin position="53"/>
        <end position="80"/>
    </location>
</feature>
<protein>
    <submittedName>
        <fullName evidence="2">Uncharacterized protein</fullName>
    </submittedName>
</protein>
<reference evidence="2 3" key="1">
    <citation type="submission" date="2018-02" db="EMBL/GenBank/DDBJ databases">
        <title>Draft genome of wild Prunus yedoensis var. nudiflora.</title>
        <authorList>
            <person name="Baek S."/>
            <person name="Kim J.-H."/>
            <person name="Choi K."/>
            <person name="Kim G.-B."/>
            <person name="Cho A."/>
            <person name="Jang H."/>
            <person name="Shin C.-H."/>
            <person name="Yu H.-J."/>
            <person name="Mun J.-H."/>
        </authorList>
    </citation>
    <scope>NUCLEOTIDE SEQUENCE [LARGE SCALE GENOMIC DNA]</scope>
    <source>
        <strain evidence="3">cv. Jeju island</strain>
        <tissue evidence="2">Leaf</tissue>
    </source>
</reference>
<name>A0A314Y9H9_PRUYE</name>
<feature type="compositionally biased region" description="Basic and acidic residues" evidence="1">
    <location>
        <begin position="68"/>
        <end position="80"/>
    </location>
</feature>
<sequence length="316" mass="33967">MGTTLKRKRSDTAPVSPDMTPKRRSMCILQARFTGAHTSNSGASGAEAMVTIDDDSGENDTTETEASVPERKSVRDIGSTHEDLGGDNYCDYGDDAFVHSSAYSEAYGGPDNYPEPTGSSAHCFSIVPVADLVEGSNPVVAIVDPARGAQEVGHATHNMEIVHVVPSFSDTLNTLAEVALAESSLTMTPANPRSKASVSQATSPLPFIVQHLLRRDLEPTISPAFPAALRSKTFTFRGTLPIPPHVQSLLRRLEPSSLASLLAISFDDTVTDREAWVNDTVATDVYKECALGMSWLEWENSFTAFKAFFDGGVQVL</sequence>
<evidence type="ECO:0000313" key="3">
    <source>
        <dbReference type="Proteomes" id="UP000250321"/>
    </source>
</evidence>
<gene>
    <name evidence="2" type="ORF">Pyn_29883</name>
</gene>
<comment type="caution">
    <text evidence="2">The sequence shown here is derived from an EMBL/GenBank/DDBJ whole genome shotgun (WGS) entry which is preliminary data.</text>
</comment>
<keyword evidence="3" id="KW-1185">Reference proteome</keyword>
<feature type="compositionally biased region" description="Acidic residues" evidence="1">
    <location>
        <begin position="53"/>
        <end position="63"/>
    </location>
</feature>
<proteinExistence type="predicted"/>
<feature type="region of interest" description="Disordered" evidence="1">
    <location>
        <begin position="1"/>
        <end position="24"/>
    </location>
</feature>
<evidence type="ECO:0000256" key="1">
    <source>
        <dbReference type="SAM" id="MobiDB-lite"/>
    </source>
</evidence>
<accession>A0A314Y9H9</accession>
<dbReference type="AlphaFoldDB" id="A0A314Y9H9"/>
<organism evidence="2 3">
    <name type="scientific">Prunus yedoensis var. nudiflora</name>
    <dbReference type="NCBI Taxonomy" id="2094558"/>
    <lineage>
        <taxon>Eukaryota</taxon>
        <taxon>Viridiplantae</taxon>
        <taxon>Streptophyta</taxon>
        <taxon>Embryophyta</taxon>
        <taxon>Tracheophyta</taxon>
        <taxon>Spermatophyta</taxon>
        <taxon>Magnoliopsida</taxon>
        <taxon>eudicotyledons</taxon>
        <taxon>Gunneridae</taxon>
        <taxon>Pentapetalae</taxon>
        <taxon>rosids</taxon>
        <taxon>fabids</taxon>
        <taxon>Rosales</taxon>
        <taxon>Rosaceae</taxon>
        <taxon>Amygdaloideae</taxon>
        <taxon>Amygdaleae</taxon>
        <taxon>Prunus</taxon>
    </lineage>
</organism>
<dbReference type="Proteomes" id="UP000250321">
    <property type="component" value="Unassembled WGS sequence"/>
</dbReference>
<dbReference type="EMBL" id="PJQY01001474">
    <property type="protein sequence ID" value="PQQ02380.1"/>
    <property type="molecule type" value="Genomic_DNA"/>
</dbReference>
<evidence type="ECO:0000313" key="2">
    <source>
        <dbReference type="EMBL" id="PQQ02380.1"/>
    </source>
</evidence>